<evidence type="ECO:0000259" key="9">
    <source>
        <dbReference type="Pfam" id="PF00177"/>
    </source>
</evidence>
<evidence type="ECO:0000256" key="6">
    <source>
        <dbReference type="RuleBase" id="RU003619"/>
    </source>
</evidence>
<dbReference type="Proteomes" id="UP000229952">
    <property type="component" value="Unassembled WGS sequence"/>
</dbReference>
<dbReference type="InterPro" id="IPR005717">
    <property type="entry name" value="Ribosomal_uS7_bac/org-type"/>
</dbReference>
<keyword evidence="5 6" id="KW-0687">Ribonucleoprotein</keyword>
<feature type="domain" description="Small ribosomal subunit protein uS7" evidence="9">
    <location>
        <begin position="3"/>
        <end position="148"/>
    </location>
</feature>
<comment type="similarity">
    <text evidence="1 6">Belongs to the universal ribosomal protein uS7 family.</text>
</comment>
<accession>A0A2G9YZ05</accession>
<keyword evidence="3 7" id="KW-0694">RNA-binding</keyword>
<proteinExistence type="inferred from homology"/>
<dbReference type="InterPro" id="IPR000235">
    <property type="entry name" value="Ribosomal_uS7"/>
</dbReference>
<dbReference type="Gene3D" id="1.10.455.10">
    <property type="entry name" value="Ribosomal protein S7 domain"/>
    <property type="match status" value="1"/>
</dbReference>
<keyword evidence="4 6" id="KW-0689">Ribosomal protein</keyword>
<evidence type="ECO:0000256" key="2">
    <source>
        <dbReference type="ARBA" id="ARBA00022730"/>
    </source>
</evidence>
<dbReference type="SUPFAM" id="SSF47973">
    <property type="entry name" value="Ribosomal protein S7"/>
    <property type="match status" value="1"/>
</dbReference>
<feature type="non-terminal residue" evidence="10">
    <location>
        <position position="152"/>
    </location>
</feature>
<evidence type="ECO:0000313" key="10">
    <source>
        <dbReference type="EMBL" id="PIP24447.1"/>
    </source>
</evidence>
<dbReference type="PIRSF" id="PIRSF002122">
    <property type="entry name" value="RPS7p_RPS7a_RPS5e_RPS7o"/>
    <property type="match status" value="1"/>
</dbReference>
<name>A0A2G9YZ05_9BACT</name>
<gene>
    <name evidence="10" type="ORF">COX35_00850</name>
</gene>
<evidence type="ECO:0000256" key="4">
    <source>
        <dbReference type="ARBA" id="ARBA00022980"/>
    </source>
</evidence>
<dbReference type="PROSITE" id="PS00052">
    <property type="entry name" value="RIBOSOMAL_S7"/>
    <property type="match status" value="1"/>
</dbReference>
<reference evidence="10 11" key="1">
    <citation type="submission" date="2017-09" db="EMBL/GenBank/DDBJ databases">
        <title>Depth-based differentiation of microbial function through sediment-hosted aquifers and enrichment of novel symbionts in the deep terrestrial subsurface.</title>
        <authorList>
            <person name="Probst A.J."/>
            <person name="Ladd B."/>
            <person name="Jarett J.K."/>
            <person name="Geller-Mcgrath D.E."/>
            <person name="Sieber C.M."/>
            <person name="Emerson J.B."/>
            <person name="Anantharaman K."/>
            <person name="Thomas B.C."/>
            <person name="Malmstrom R."/>
            <person name="Stieglmeier M."/>
            <person name="Klingl A."/>
            <person name="Woyke T."/>
            <person name="Ryan C.M."/>
            <person name="Banfield J.F."/>
        </authorList>
    </citation>
    <scope>NUCLEOTIDE SEQUENCE [LARGE SCALE GENOMIC DNA]</scope>
    <source>
        <strain evidence="10">CG23_combo_of_CG06-09_8_20_14_all_37_18</strain>
    </source>
</reference>
<dbReference type="GO" id="GO:0006412">
    <property type="term" value="P:translation"/>
    <property type="evidence" value="ECO:0007669"/>
    <property type="project" value="InterPro"/>
</dbReference>
<dbReference type="GO" id="GO:0003735">
    <property type="term" value="F:structural constituent of ribosome"/>
    <property type="evidence" value="ECO:0007669"/>
    <property type="project" value="InterPro"/>
</dbReference>
<evidence type="ECO:0000313" key="11">
    <source>
        <dbReference type="Proteomes" id="UP000229952"/>
    </source>
</evidence>
<feature type="compositionally biased region" description="Basic and acidic residues" evidence="8">
    <location>
        <begin position="133"/>
        <end position="145"/>
    </location>
</feature>
<dbReference type="CDD" id="cd14869">
    <property type="entry name" value="uS7_Bacteria"/>
    <property type="match status" value="1"/>
</dbReference>
<protein>
    <recommendedName>
        <fullName evidence="7">Ribosomal protein S7</fullName>
    </recommendedName>
</protein>
<evidence type="ECO:0000256" key="7">
    <source>
        <dbReference type="RuleBase" id="RU003620"/>
    </source>
</evidence>
<dbReference type="InterPro" id="IPR036823">
    <property type="entry name" value="Ribosomal_uS7_dom_sf"/>
</dbReference>
<dbReference type="PANTHER" id="PTHR11205">
    <property type="entry name" value="RIBOSOMAL PROTEIN S7"/>
    <property type="match status" value="1"/>
</dbReference>
<dbReference type="HAMAP" id="MF_00480_B">
    <property type="entry name" value="Ribosomal_uS7_B"/>
    <property type="match status" value="1"/>
</dbReference>
<evidence type="ECO:0000256" key="5">
    <source>
        <dbReference type="ARBA" id="ARBA00023274"/>
    </source>
</evidence>
<dbReference type="GO" id="GO:0019843">
    <property type="term" value="F:rRNA binding"/>
    <property type="evidence" value="ECO:0007669"/>
    <property type="project" value="UniProtKB-KW"/>
</dbReference>
<dbReference type="Pfam" id="PF00177">
    <property type="entry name" value="Ribosomal_S7"/>
    <property type="match status" value="1"/>
</dbReference>
<sequence>MARKKKIKRILQPDTVYNNVMVAKLINQVMRKGKKTIARKIVYGAFDIIKEKTKKEPLEVFEKAIKNASPLLEIKPKRVGGATYQVPREVKGERMVTLAMRWIIQAAKSKKGKPMKEKLAEELILASNNEGSAVKKKEDTHRMAEANRAFAH</sequence>
<dbReference type="FunFam" id="1.10.455.10:FF:000001">
    <property type="entry name" value="30S ribosomal protein S7"/>
    <property type="match status" value="1"/>
</dbReference>
<dbReference type="GO" id="GO:0015935">
    <property type="term" value="C:small ribosomal subunit"/>
    <property type="evidence" value="ECO:0007669"/>
    <property type="project" value="InterPro"/>
</dbReference>
<organism evidence="10 11">
    <name type="scientific">Candidatus Nealsonbacteria bacterium CG23_combo_of_CG06-09_8_20_14_all_37_18</name>
    <dbReference type="NCBI Taxonomy" id="1974720"/>
    <lineage>
        <taxon>Bacteria</taxon>
        <taxon>Candidatus Nealsoniibacteriota</taxon>
    </lineage>
</organism>
<comment type="caution">
    <text evidence="10">The sequence shown here is derived from an EMBL/GenBank/DDBJ whole genome shotgun (WGS) entry which is preliminary data.</text>
</comment>
<evidence type="ECO:0000256" key="3">
    <source>
        <dbReference type="ARBA" id="ARBA00022884"/>
    </source>
</evidence>
<dbReference type="InterPro" id="IPR020606">
    <property type="entry name" value="Ribosomal_uS7_CS"/>
</dbReference>
<dbReference type="EMBL" id="PCRQ01000018">
    <property type="protein sequence ID" value="PIP24447.1"/>
    <property type="molecule type" value="Genomic_DNA"/>
</dbReference>
<keyword evidence="2 7" id="KW-0699">rRNA-binding</keyword>
<evidence type="ECO:0000256" key="1">
    <source>
        <dbReference type="ARBA" id="ARBA00007151"/>
    </source>
</evidence>
<dbReference type="InterPro" id="IPR023798">
    <property type="entry name" value="Ribosomal_uS7_dom"/>
</dbReference>
<dbReference type="AlphaFoldDB" id="A0A2G9YZ05"/>
<evidence type="ECO:0000256" key="8">
    <source>
        <dbReference type="SAM" id="MobiDB-lite"/>
    </source>
</evidence>
<feature type="region of interest" description="Disordered" evidence="8">
    <location>
        <begin position="132"/>
        <end position="152"/>
    </location>
</feature>
<dbReference type="NCBIfam" id="TIGR01029">
    <property type="entry name" value="rpsG_bact"/>
    <property type="match status" value="1"/>
</dbReference>